<dbReference type="EMBL" id="AFYH01197032">
    <property type="status" value="NOT_ANNOTATED_CDS"/>
    <property type="molecule type" value="Genomic_DNA"/>
</dbReference>
<reference evidence="12" key="2">
    <citation type="submission" date="2025-08" db="UniProtKB">
        <authorList>
            <consortium name="Ensembl"/>
        </authorList>
    </citation>
    <scope>IDENTIFICATION</scope>
</reference>
<dbReference type="GO" id="GO:0005654">
    <property type="term" value="C:nucleoplasm"/>
    <property type="evidence" value="ECO:0007669"/>
    <property type="project" value="UniProtKB-ARBA"/>
</dbReference>
<keyword evidence="3 9" id="KW-0863">Zinc-finger</keyword>
<dbReference type="STRING" id="7897.ENSLACP00000002699"/>
<dbReference type="EMBL" id="AFYH01197034">
    <property type="status" value="NOT_ANNOTATED_CDS"/>
    <property type="molecule type" value="Genomic_DNA"/>
</dbReference>
<dbReference type="EMBL" id="AFYH01197030">
    <property type="status" value="NOT_ANNOTATED_CDS"/>
    <property type="molecule type" value="Genomic_DNA"/>
</dbReference>
<keyword evidence="2" id="KW-0479">Metal-binding</keyword>
<proteinExistence type="predicted"/>
<evidence type="ECO:0000259" key="10">
    <source>
        <dbReference type="PROSITE" id="PS50982"/>
    </source>
</evidence>
<evidence type="ECO:0000256" key="8">
    <source>
        <dbReference type="ARBA" id="ARBA00023242"/>
    </source>
</evidence>
<keyword evidence="7" id="KW-0804">Transcription</keyword>
<dbReference type="Proteomes" id="UP000008672">
    <property type="component" value="Unassembled WGS sequence"/>
</dbReference>
<comment type="subcellular location">
    <subcellularLocation>
        <location evidence="1">Nucleus</location>
    </subcellularLocation>
</comment>
<evidence type="ECO:0000313" key="13">
    <source>
        <dbReference type="Proteomes" id="UP000008672"/>
    </source>
</evidence>
<dbReference type="Ensembl" id="ENSLACT00000002721.1">
    <property type="protein sequence ID" value="ENSLACP00000002699.1"/>
    <property type="gene ID" value="ENSLACG00000002414.1"/>
</dbReference>
<dbReference type="GeneTree" id="ENSGT00950000183005"/>
<dbReference type="EMBL" id="AFYH01197035">
    <property type="status" value="NOT_ANNOTATED_CDS"/>
    <property type="molecule type" value="Genomic_DNA"/>
</dbReference>
<dbReference type="Gene3D" id="3.30.890.10">
    <property type="entry name" value="Methyl-cpg-binding Protein 2, Chain A"/>
    <property type="match status" value="1"/>
</dbReference>
<dbReference type="Pfam" id="PF02008">
    <property type="entry name" value="zf-CXXC"/>
    <property type="match status" value="3"/>
</dbReference>
<dbReference type="PROSITE" id="PS51058">
    <property type="entry name" value="ZF_CXXC"/>
    <property type="match status" value="3"/>
</dbReference>
<evidence type="ECO:0000256" key="1">
    <source>
        <dbReference type="ARBA" id="ARBA00004123"/>
    </source>
</evidence>
<keyword evidence="8" id="KW-0539">Nucleus</keyword>
<reference evidence="12" key="3">
    <citation type="submission" date="2025-09" db="UniProtKB">
        <authorList>
            <consortium name="Ensembl"/>
        </authorList>
    </citation>
    <scope>IDENTIFICATION</scope>
</reference>
<dbReference type="GO" id="GO:0008270">
    <property type="term" value="F:zinc ion binding"/>
    <property type="evidence" value="ECO:0007669"/>
    <property type="project" value="UniProtKB-KW"/>
</dbReference>
<protein>
    <recommendedName>
        <fullName evidence="14">Methyl-CpG binding domain protein 1</fullName>
    </recommendedName>
</protein>
<evidence type="ECO:0000256" key="5">
    <source>
        <dbReference type="ARBA" id="ARBA00023015"/>
    </source>
</evidence>
<accession>H2ZZ78</accession>
<dbReference type="GO" id="GO:0008327">
    <property type="term" value="F:methyl-CpG binding"/>
    <property type="evidence" value="ECO:0007669"/>
    <property type="project" value="TreeGrafter"/>
</dbReference>
<keyword evidence="4" id="KW-0862">Zinc</keyword>
<evidence type="ECO:0000256" key="4">
    <source>
        <dbReference type="ARBA" id="ARBA00022833"/>
    </source>
</evidence>
<evidence type="ECO:0000256" key="9">
    <source>
        <dbReference type="PROSITE-ProRule" id="PRU00509"/>
    </source>
</evidence>
<evidence type="ECO:0000256" key="6">
    <source>
        <dbReference type="ARBA" id="ARBA00023125"/>
    </source>
</evidence>
<dbReference type="AlphaFoldDB" id="H2ZZ78"/>
<feature type="domain" description="CXXC-type" evidence="11">
    <location>
        <begin position="165"/>
        <end position="212"/>
    </location>
</feature>
<feature type="domain" description="CXXC-type" evidence="11">
    <location>
        <begin position="299"/>
        <end position="348"/>
    </location>
</feature>
<dbReference type="EMBL" id="AFYH01197038">
    <property type="status" value="NOT_ANNOTATED_CDS"/>
    <property type="molecule type" value="Genomic_DNA"/>
</dbReference>
<dbReference type="InterPro" id="IPR001739">
    <property type="entry name" value="Methyl_CpG_DNA-bd"/>
</dbReference>
<keyword evidence="13" id="KW-1185">Reference proteome</keyword>
<dbReference type="OMA" id="NPQPLNH"/>
<dbReference type="EMBL" id="AFYH01197039">
    <property type="status" value="NOT_ANNOTATED_CDS"/>
    <property type="molecule type" value="Genomic_DNA"/>
</dbReference>
<feature type="domain" description="MBD" evidence="10">
    <location>
        <begin position="1"/>
        <end position="69"/>
    </location>
</feature>
<evidence type="ECO:0008006" key="14">
    <source>
        <dbReference type="Google" id="ProtNLM"/>
    </source>
</evidence>
<dbReference type="EMBL" id="AFYH01197036">
    <property type="status" value="NOT_ANNOTATED_CDS"/>
    <property type="molecule type" value="Genomic_DNA"/>
</dbReference>
<dbReference type="Pfam" id="PF01429">
    <property type="entry name" value="MBD"/>
    <property type="match status" value="1"/>
</dbReference>
<feature type="domain" description="CXXC-type" evidence="11">
    <location>
        <begin position="214"/>
        <end position="260"/>
    </location>
</feature>
<dbReference type="HOGENOM" id="CLU_020615_0_0_1"/>
<dbReference type="EMBL" id="AFYH01197033">
    <property type="status" value="NOT_ANNOTATED_CDS"/>
    <property type="molecule type" value="Genomic_DNA"/>
</dbReference>
<dbReference type="PROSITE" id="PS50982">
    <property type="entry name" value="MBD"/>
    <property type="match status" value="1"/>
</dbReference>
<dbReference type="CDD" id="cd01396">
    <property type="entry name" value="MeCP2_MBD"/>
    <property type="match status" value="1"/>
</dbReference>
<organism evidence="12 13">
    <name type="scientific">Latimeria chalumnae</name>
    <name type="common">Coelacanth</name>
    <dbReference type="NCBI Taxonomy" id="7897"/>
    <lineage>
        <taxon>Eukaryota</taxon>
        <taxon>Metazoa</taxon>
        <taxon>Chordata</taxon>
        <taxon>Craniata</taxon>
        <taxon>Vertebrata</taxon>
        <taxon>Euteleostomi</taxon>
        <taxon>Coelacanthiformes</taxon>
        <taxon>Coelacanthidae</taxon>
        <taxon>Latimeria</taxon>
    </lineage>
</organism>
<keyword evidence="5" id="KW-0805">Transcription regulation</keyword>
<dbReference type="PANTHER" id="PTHR12396">
    <property type="entry name" value="METHYL-CPG BINDING PROTEIN, MBD"/>
    <property type="match status" value="1"/>
</dbReference>
<evidence type="ECO:0000259" key="11">
    <source>
        <dbReference type="PROSITE" id="PS51058"/>
    </source>
</evidence>
<dbReference type="FunCoup" id="H2ZZ78">
    <property type="interactions" value="2758"/>
</dbReference>
<dbReference type="EMBL" id="AFYH01197031">
    <property type="status" value="NOT_ANNOTATED_CDS"/>
    <property type="molecule type" value="Genomic_DNA"/>
</dbReference>
<evidence type="ECO:0000256" key="3">
    <source>
        <dbReference type="ARBA" id="ARBA00022771"/>
    </source>
</evidence>
<dbReference type="InterPro" id="IPR016177">
    <property type="entry name" value="DNA-bd_dom_sf"/>
</dbReference>
<dbReference type="InParanoid" id="H2ZZ78"/>
<keyword evidence="6" id="KW-0238">DNA-binding</keyword>
<dbReference type="GO" id="GO:0000122">
    <property type="term" value="P:negative regulation of transcription by RNA polymerase II"/>
    <property type="evidence" value="ECO:0007669"/>
    <property type="project" value="TreeGrafter"/>
</dbReference>
<dbReference type="SMART" id="SM00391">
    <property type="entry name" value="MBD"/>
    <property type="match status" value="1"/>
</dbReference>
<evidence type="ECO:0000313" key="12">
    <source>
        <dbReference type="Ensembl" id="ENSLACP00000002699.1"/>
    </source>
</evidence>
<dbReference type="EMBL" id="AFYH01197037">
    <property type="status" value="NOT_ANNOTATED_CDS"/>
    <property type="molecule type" value="Genomic_DNA"/>
</dbReference>
<sequence length="627" mass="71262">MSEGWEECPLLGPGWKRREALRRSGASFGKSDTYYMSPSGERFRSKIELVRFVGSTIDLTNFNFKLGILEDPTICSHSQDRKIRKRYRFSMDRSDLEPQPKRPKLSFSDSFDGVHLNGTVAEDTLTVCSSCNKWVSGVNFGKHKLSKWNCANCRAERRAFTKEQNFYKRYGCGVCNACLITEDCGYCVICSTKEKSPSEANPNWKCVSRRCLRVVRKRVGCGFCKGCQTTEDCGLCRACLKQKAHPEEEHPGKCLKRVCIKKLLLHCYKDTQITGLYSKKRKYSRKPGRPRRVPKNTKYSSRRMSRQCGECEACVRKVDCGSCDFCFDKPKFGGGNRKRQKCRWRQCLRYAMKKKFYSFYSSCFVPNVCERVMRSRAVPQKTAELEIQEHLPNLLFKITPLMQTFVTHNKVKGQPCFLYQKRERERKGELPCLIKEETCAEDVSEQIIPVAVTRAAMSSDVVAALNEEEAVDEGTPVITEIFSLGSYQAISKLDRVLQEFLLELNEIPLPALWEVLPPDGPDLKLVQRSSLSSMASTVVHIQPGLFFQVIVQDRLVPPGHELFANHPSHLTTVDDVVELICDLEAYQPCAGYAFASSSPPQQNVHSPACRVLVYKERCENCSAAANE</sequence>
<dbReference type="PANTHER" id="PTHR12396:SF57">
    <property type="entry name" value="METHYL-CPG-BINDING DOMAIN PROTEIN 1"/>
    <property type="match status" value="1"/>
</dbReference>
<dbReference type="SUPFAM" id="SSF54171">
    <property type="entry name" value="DNA-binding domain"/>
    <property type="match status" value="1"/>
</dbReference>
<dbReference type="InterPro" id="IPR002857">
    <property type="entry name" value="Znf_CXXC"/>
</dbReference>
<dbReference type="eggNOG" id="ENOG502QQE9">
    <property type="taxonomic scope" value="Eukaryota"/>
</dbReference>
<reference evidence="13" key="1">
    <citation type="submission" date="2011-08" db="EMBL/GenBank/DDBJ databases">
        <title>The draft genome of Latimeria chalumnae.</title>
        <authorList>
            <person name="Di Palma F."/>
            <person name="Alfoldi J."/>
            <person name="Johnson J."/>
            <person name="Berlin A."/>
            <person name="Gnerre S."/>
            <person name="Jaffe D."/>
            <person name="MacCallum I."/>
            <person name="Young S."/>
            <person name="Walker B.J."/>
            <person name="Lander E."/>
            <person name="Lindblad-Toh K."/>
        </authorList>
    </citation>
    <scope>NUCLEOTIDE SEQUENCE [LARGE SCALE GENOMIC DNA]</scope>
    <source>
        <strain evidence="13">Wild caught</strain>
    </source>
</reference>
<name>H2ZZ78_LATCH</name>
<evidence type="ECO:0000256" key="7">
    <source>
        <dbReference type="ARBA" id="ARBA00023163"/>
    </source>
</evidence>
<evidence type="ECO:0000256" key="2">
    <source>
        <dbReference type="ARBA" id="ARBA00022723"/>
    </source>
</evidence>
<dbReference type="GO" id="GO:0006346">
    <property type="term" value="P:DNA methylation-dependent constitutive heterochromatin formation"/>
    <property type="evidence" value="ECO:0007669"/>
    <property type="project" value="TreeGrafter"/>
</dbReference>